<dbReference type="Proteomes" id="UP000317243">
    <property type="component" value="Unassembled WGS sequence"/>
</dbReference>
<dbReference type="SUPFAM" id="SSF46626">
    <property type="entry name" value="Cytochrome c"/>
    <property type="match status" value="1"/>
</dbReference>
<evidence type="ECO:0000256" key="2">
    <source>
        <dbReference type="ARBA" id="ARBA00022837"/>
    </source>
</evidence>
<protein>
    <submittedName>
        <fullName evidence="6">Planctomycete cytochrome C</fullName>
    </submittedName>
</protein>
<dbReference type="SUPFAM" id="SSF49785">
    <property type="entry name" value="Galactose-binding domain-like"/>
    <property type="match status" value="1"/>
</dbReference>
<organism evidence="6 7">
    <name type="scientific">Thalassoglobus neptunius</name>
    <dbReference type="NCBI Taxonomy" id="1938619"/>
    <lineage>
        <taxon>Bacteria</taxon>
        <taxon>Pseudomonadati</taxon>
        <taxon>Planctomycetota</taxon>
        <taxon>Planctomycetia</taxon>
        <taxon>Planctomycetales</taxon>
        <taxon>Planctomycetaceae</taxon>
        <taxon>Thalassoglobus</taxon>
    </lineage>
</organism>
<keyword evidence="3" id="KW-1015">Disulfide bond</keyword>
<evidence type="ECO:0000313" key="7">
    <source>
        <dbReference type="Proteomes" id="UP000317243"/>
    </source>
</evidence>
<dbReference type="Pfam" id="PF07587">
    <property type="entry name" value="PSD1"/>
    <property type="match status" value="1"/>
</dbReference>
<dbReference type="Pfam" id="PF07635">
    <property type="entry name" value="PSCyt1"/>
    <property type="match status" value="1"/>
</dbReference>
<dbReference type="InterPro" id="IPR006585">
    <property type="entry name" value="FTP1"/>
</dbReference>
<evidence type="ECO:0000256" key="3">
    <source>
        <dbReference type="ARBA" id="ARBA00023157"/>
    </source>
</evidence>
<dbReference type="GO" id="GO:0046872">
    <property type="term" value="F:metal ion binding"/>
    <property type="evidence" value="ECO:0007669"/>
    <property type="project" value="UniProtKB-KW"/>
</dbReference>
<dbReference type="Gene3D" id="2.60.120.260">
    <property type="entry name" value="Galactose-binding domain-like"/>
    <property type="match status" value="2"/>
</dbReference>
<dbReference type="EMBL" id="SIHI01000009">
    <property type="protein sequence ID" value="TWT51979.1"/>
    <property type="molecule type" value="Genomic_DNA"/>
</dbReference>
<name>A0A5C5WP98_9PLAN</name>
<dbReference type="SMART" id="SM00607">
    <property type="entry name" value="FTP"/>
    <property type="match status" value="1"/>
</dbReference>
<evidence type="ECO:0000313" key="6">
    <source>
        <dbReference type="EMBL" id="TWT51979.1"/>
    </source>
</evidence>
<sequence length="955" mass="107670">MLRVTTILRNTVTLTAVMVSTAACQEIDFTRDIRPILSGKCYACHGPDPETREAGLRLDQEDASRQTLDSGETAIVPNDWSKSELVVRVTTSDEFSRMPPPEHGAALSEKEVDLLKRWIEQGAAYARHWSFDPPQRPKLPDVGQSNWPRNPIDTFVLARLNREGLSPSPMADRTTLIRRVSLDLTGLPPSPDEVEGFINDNSPDAYERLVDRLLSSPRFGERWGRTWLDLARYADSAGYADDPPREIWKDRDWVINAINDGMPFDQFTIEQIAGDLLPDPTDDQLIATAFHRNTMTNSEGGTDDEEFRSAAIVDRVNTTLQTWMGLTMGCAQCHTHKYDPITQTEYYQVYAIFNQTEDADRRDEAPVLETWTPELLARKQRISDRIRSLQKQLDESSSPNNSEQAAAKVPAGPVVARYVRIELPEKDQFLSLAEVEVFSGDENLALNKPATQSSTAYDAPPELAVDGNSSGAFFAEKSTTHTEKENSPWWMVDLKRDSEIDLIKVWNRNDSPTIFQRLNGFRVVLLDQEKQPVWAKTISKAAEFDTTIQIPKTGTPFSEDEVHDLTALQQQSSPRIKALQKEIDQLRKQQAKISPIKTPVMRELPAEKQRTTHIQIRGNFLDLGDEVQAGVLNEFHPIDVETPNRLDFARWLMSPENPLTSRVLANRHWEVLFGRGLVETSEDFGMQGELPSHPELLDLLATRFVESDWSQKDLIRLIVTSATYRQSSDTTPDLIERDPANRLLTRGPRFRLSAELIRDQALSLSGLLSDKMLGPSVNPPRPKLGLRAAFGGSTDWETSTGEDKFRRGIYTTWRRSIPYPSMDAFDAPSREVCTVRRIRTNTPLQALVTLNDPVYVEAAQALAGRILTEGGDKLEDRLAYGFRLCTARSPNPSELEVLTRTFRLVQSQFESKEQEAAKLRVIPATAESEASFAEQASWTTLANVLLNLDETLTRR</sequence>
<feature type="region of interest" description="Disordered" evidence="4">
    <location>
        <begin position="388"/>
        <end position="409"/>
    </location>
</feature>
<dbReference type="PANTHER" id="PTHR35889">
    <property type="entry name" value="CYCLOINULO-OLIGOSACCHARIDE FRUCTANOTRANSFERASE-RELATED"/>
    <property type="match status" value="1"/>
</dbReference>
<comment type="caution">
    <text evidence="6">The sequence shown here is derived from an EMBL/GenBank/DDBJ whole genome shotgun (WGS) entry which is preliminary data.</text>
</comment>
<dbReference type="AlphaFoldDB" id="A0A5C5WP98"/>
<dbReference type="InterPro" id="IPR008979">
    <property type="entry name" value="Galactose-bd-like_sf"/>
</dbReference>
<dbReference type="PROSITE" id="PS51257">
    <property type="entry name" value="PROKAR_LIPOPROTEIN"/>
    <property type="match status" value="1"/>
</dbReference>
<feature type="compositionally biased region" description="Polar residues" evidence="4">
    <location>
        <begin position="389"/>
        <end position="404"/>
    </location>
</feature>
<dbReference type="InterPro" id="IPR011429">
    <property type="entry name" value="Cyt_c_Planctomycete-type"/>
</dbReference>
<dbReference type="OrthoDB" id="127107at2"/>
<proteinExistence type="predicted"/>
<reference evidence="6 7" key="1">
    <citation type="submission" date="2019-02" db="EMBL/GenBank/DDBJ databases">
        <title>Deep-cultivation of Planctomycetes and their phenomic and genomic characterization uncovers novel biology.</title>
        <authorList>
            <person name="Wiegand S."/>
            <person name="Jogler M."/>
            <person name="Boedeker C."/>
            <person name="Pinto D."/>
            <person name="Vollmers J."/>
            <person name="Rivas-Marin E."/>
            <person name="Kohn T."/>
            <person name="Peeters S.H."/>
            <person name="Heuer A."/>
            <person name="Rast P."/>
            <person name="Oberbeckmann S."/>
            <person name="Bunk B."/>
            <person name="Jeske O."/>
            <person name="Meyerdierks A."/>
            <person name="Storesund J.E."/>
            <person name="Kallscheuer N."/>
            <person name="Luecker S."/>
            <person name="Lage O.M."/>
            <person name="Pohl T."/>
            <person name="Merkel B.J."/>
            <person name="Hornburger P."/>
            <person name="Mueller R.-W."/>
            <person name="Bruemmer F."/>
            <person name="Labrenz M."/>
            <person name="Spormann A.M."/>
            <person name="Op Den Camp H."/>
            <person name="Overmann J."/>
            <person name="Amann R."/>
            <person name="Jetten M.S.M."/>
            <person name="Mascher T."/>
            <person name="Medema M.H."/>
            <person name="Devos D.P."/>
            <person name="Kaster A.-K."/>
            <person name="Ovreas L."/>
            <person name="Rohde M."/>
            <person name="Galperin M.Y."/>
            <person name="Jogler C."/>
        </authorList>
    </citation>
    <scope>NUCLEOTIDE SEQUENCE [LARGE SCALE GENOMIC DNA]</scope>
    <source>
        <strain evidence="6 7">KOR42</strain>
    </source>
</reference>
<dbReference type="InterPro" id="IPR011444">
    <property type="entry name" value="DUF1549"/>
</dbReference>
<keyword evidence="7" id="KW-1185">Reference proteome</keyword>
<gene>
    <name evidence="6" type="ORF">KOR42_32620</name>
</gene>
<dbReference type="RefSeq" id="WP_146510736.1">
    <property type="nucleotide sequence ID" value="NZ_SIHI01000009.1"/>
</dbReference>
<feature type="domain" description="Fucolectin tachylectin-4 pentraxin-1" evidence="5">
    <location>
        <begin position="441"/>
        <end position="569"/>
    </location>
</feature>
<evidence type="ECO:0000259" key="5">
    <source>
        <dbReference type="SMART" id="SM00607"/>
    </source>
</evidence>
<dbReference type="GO" id="GO:0009055">
    <property type="term" value="F:electron transfer activity"/>
    <property type="evidence" value="ECO:0007669"/>
    <property type="project" value="InterPro"/>
</dbReference>
<dbReference type="GO" id="GO:0020037">
    <property type="term" value="F:heme binding"/>
    <property type="evidence" value="ECO:0007669"/>
    <property type="project" value="InterPro"/>
</dbReference>
<dbReference type="InterPro" id="IPR022655">
    <property type="entry name" value="DUF1553"/>
</dbReference>
<evidence type="ECO:0000256" key="4">
    <source>
        <dbReference type="SAM" id="MobiDB-lite"/>
    </source>
</evidence>
<keyword evidence="1" id="KW-0479">Metal-binding</keyword>
<dbReference type="PANTHER" id="PTHR35889:SF3">
    <property type="entry name" value="F-BOX DOMAIN-CONTAINING PROTEIN"/>
    <property type="match status" value="1"/>
</dbReference>
<accession>A0A5C5WP98</accession>
<dbReference type="Pfam" id="PF07583">
    <property type="entry name" value="PSCyt2"/>
    <property type="match status" value="1"/>
</dbReference>
<evidence type="ECO:0000256" key="1">
    <source>
        <dbReference type="ARBA" id="ARBA00022723"/>
    </source>
</evidence>
<dbReference type="Pfam" id="PF22633">
    <property type="entry name" value="F5_F8_type_C_2"/>
    <property type="match status" value="1"/>
</dbReference>
<keyword evidence="2" id="KW-0106">Calcium</keyword>
<dbReference type="InterPro" id="IPR036909">
    <property type="entry name" value="Cyt_c-like_dom_sf"/>
</dbReference>